<protein>
    <submittedName>
        <fullName evidence="1">Phage tail sheath subtilisin-like domain-containing protein</fullName>
    </submittedName>
</protein>
<accession>A0ACC5R6F6</accession>
<sequence length="479" mass="51211">MATEFLHGAEVIEVDDGIRPIRTVKSSVIGLVGTAPDADTVTFPLNEPVLIAGNQHMLPKLGVDGTLQDALKAMFYMTGVTAIVVRVDEGAGVPETMSNIIGSQGSYTGLHALQRAQGKYGFTPRLLLAPGYTAQRPANGVVSIAVTAGGTGYTTVPNVTITGDGSGATAHAVLTAGVVTSIVVDSQGAGYTTAPTVTIAGGGGTGATATATRGAAKNPVTAAMVGIANKLRGMVFADGPATSFADALAWRNDFDTDRVHMTVPDVLQWDTVTNGYVQRSASAALAGIQVYIDHNRGFWHSPSNTPMNQIGGTSRPIDFTFGDYDCEANLLNEKNINTVVNWEGWRSWGNHTLSSDEQKRFTPVRRTADMIFDSIIRAALTWMDRPLSQKQLILNIVESSRAYMRELASLGAIVGGNCWLDPDMNTESQLMAGHLNISFDYEPPAPLERLTYRAHRNPAYYRVLVQDVLRDLNRLSPAA</sequence>
<comment type="caution">
    <text evidence="1">The sequence shown here is derived from an EMBL/GenBank/DDBJ whole genome shotgun (WGS) entry which is preliminary data.</text>
</comment>
<name>A0ACC5R6F6_9HYPH</name>
<reference evidence="1" key="1">
    <citation type="submission" date="2021-01" db="EMBL/GenBank/DDBJ databases">
        <authorList>
            <person name="Sun Q."/>
        </authorList>
    </citation>
    <scope>NUCLEOTIDE SEQUENCE</scope>
    <source>
        <strain evidence="1">YIM B02566</strain>
    </source>
</reference>
<organism evidence="1 2">
    <name type="scientific">Taklimakanibacter albus</name>
    <dbReference type="NCBI Taxonomy" id="2800327"/>
    <lineage>
        <taxon>Bacteria</taxon>
        <taxon>Pseudomonadati</taxon>
        <taxon>Pseudomonadota</taxon>
        <taxon>Alphaproteobacteria</taxon>
        <taxon>Hyphomicrobiales</taxon>
        <taxon>Aestuariivirgaceae</taxon>
        <taxon>Taklimakanibacter</taxon>
    </lineage>
</organism>
<proteinExistence type="predicted"/>
<evidence type="ECO:0000313" key="1">
    <source>
        <dbReference type="EMBL" id="MBK1868249.1"/>
    </source>
</evidence>
<keyword evidence="2" id="KW-1185">Reference proteome</keyword>
<gene>
    <name evidence="1" type="ORF">JHL16_17990</name>
</gene>
<evidence type="ECO:0000313" key="2">
    <source>
        <dbReference type="Proteomes" id="UP000616151"/>
    </source>
</evidence>
<dbReference type="EMBL" id="JAENHL010000007">
    <property type="protein sequence ID" value="MBK1868249.1"/>
    <property type="molecule type" value="Genomic_DNA"/>
</dbReference>
<dbReference type="Proteomes" id="UP000616151">
    <property type="component" value="Unassembled WGS sequence"/>
</dbReference>